<feature type="domain" description="FYVE-type" evidence="6">
    <location>
        <begin position="322"/>
        <end position="390"/>
    </location>
</feature>
<protein>
    <recommendedName>
        <fullName evidence="6">FYVE-type domain-containing protein</fullName>
    </recommendedName>
</protein>
<evidence type="ECO:0000256" key="5">
    <source>
        <dbReference type="SAM" id="MobiDB-lite"/>
    </source>
</evidence>
<evidence type="ECO:0000313" key="7">
    <source>
        <dbReference type="EMBL" id="KAL3657157.1"/>
    </source>
</evidence>
<dbReference type="CDD" id="cd00065">
    <property type="entry name" value="FYVE_like_SF"/>
    <property type="match status" value="1"/>
</dbReference>
<dbReference type="SUPFAM" id="SSF57903">
    <property type="entry name" value="FYVE/PHD zinc finger"/>
    <property type="match status" value="1"/>
</dbReference>
<reference evidence="7 8" key="1">
    <citation type="submission" date="2024-09" db="EMBL/GenBank/DDBJ databases">
        <title>Genome sequencing and assembly of Phytophthora oleae, isolate VK10A, causative agent of rot of olive drupes.</title>
        <authorList>
            <person name="Conti Taguali S."/>
            <person name="Riolo M."/>
            <person name="La Spada F."/>
            <person name="Cacciola S.O."/>
            <person name="Dionisio G."/>
        </authorList>
    </citation>
    <scope>NUCLEOTIDE SEQUENCE [LARGE SCALE GENOMIC DNA]</scope>
    <source>
        <strain evidence="7 8">VK10A</strain>
    </source>
</reference>
<evidence type="ECO:0000259" key="6">
    <source>
        <dbReference type="PROSITE" id="PS50178"/>
    </source>
</evidence>
<evidence type="ECO:0000313" key="8">
    <source>
        <dbReference type="Proteomes" id="UP001632037"/>
    </source>
</evidence>
<dbReference type="Proteomes" id="UP001632037">
    <property type="component" value="Unassembled WGS sequence"/>
</dbReference>
<keyword evidence="8" id="KW-1185">Reference proteome</keyword>
<dbReference type="Gene3D" id="3.30.40.10">
    <property type="entry name" value="Zinc/RING finger domain, C3HC4 (zinc finger)"/>
    <property type="match status" value="1"/>
</dbReference>
<dbReference type="PANTHER" id="PTHR13510:SF44">
    <property type="entry name" value="RABENOSYN-5"/>
    <property type="match status" value="1"/>
</dbReference>
<dbReference type="InterPro" id="IPR013083">
    <property type="entry name" value="Znf_RING/FYVE/PHD"/>
</dbReference>
<organism evidence="7 8">
    <name type="scientific">Phytophthora oleae</name>
    <dbReference type="NCBI Taxonomy" id="2107226"/>
    <lineage>
        <taxon>Eukaryota</taxon>
        <taxon>Sar</taxon>
        <taxon>Stramenopiles</taxon>
        <taxon>Oomycota</taxon>
        <taxon>Peronosporomycetes</taxon>
        <taxon>Peronosporales</taxon>
        <taxon>Peronosporaceae</taxon>
        <taxon>Phytophthora</taxon>
    </lineage>
</organism>
<evidence type="ECO:0000256" key="4">
    <source>
        <dbReference type="PROSITE-ProRule" id="PRU00091"/>
    </source>
</evidence>
<evidence type="ECO:0000256" key="2">
    <source>
        <dbReference type="ARBA" id="ARBA00022771"/>
    </source>
</evidence>
<name>A0ABD3ETZ7_9STRA</name>
<evidence type="ECO:0000256" key="3">
    <source>
        <dbReference type="ARBA" id="ARBA00022833"/>
    </source>
</evidence>
<dbReference type="AlphaFoldDB" id="A0ABD3ETZ7"/>
<keyword evidence="2 4" id="KW-0863">Zinc-finger</keyword>
<proteinExistence type="predicted"/>
<evidence type="ECO:0000256" key="1">
    <source>
        <dbReference type="ARBA" id="ARBA00022723"/>
    </source>
</evidence>
<keyword evidence="3" id="KW-0862">Zinc</keyword>
<dbReference type="InterPro" id="IPR052727">
    <property type="entry name" value="Rab4/Rab5_effector"/>
</dbReference>
<dbReference type="InterPro" id="IPR011011">
    <property type="entry name" value="Znf_FYVE_PHD"/>
</dbReference>
<keyword evidence="1" id="KW-0479">Metal-binding</keyword>
<accession>A0ABD3ETZ7</accession>
<sequence>MGKFRLPDAGPDVQLSPERQAALIAEVDAVVQHTLELRGAFAAGGCQLDKEAWKLVKTKDDVRAYRSRRALHGGATHQDVLSSSSSSDSNSHRPTIDKITSTVSSNSSGDSDHLRLKKTTRPPAVVLSGAIDGTAEDAALGMLADTEAHAMMRNSYLGTELEDSRLLAVLVRPTAEKPLNFIGLKWGLQSYGRFSQARDFLFIEASGLMKNAKGKTVAYGVRQSVDLSDVLKLPRPASVIRGHMSGCQTFANTGLPPTDARHRSVELFSRAFLELDGDVPVNVAATAYAENLMALVNSIECANAYKLTWLMKKSARTAHGRSGSASHCANCTRSLNKLGNLLLQRGGTCQVCRRVLCGKCSVNKKISVGIGAEVMQKSMLFCLECLLEAKQLPAHNVAVDMLNW</sequence>
<dbReference type="EMBL" id="JBIMZQ010000068">
    <property type="protein sequence ID" value="KAL3657157.1"/>
    <property type="molecule type" value="Genomic_DNA"/>
</dbReference>
<feature type="compositionally biased region" description="Low complexity" evidence="5">
    <location>
        <begin position="100"/>
        <end position="109"/>
    </location>
</feature>
<comment type="caution">
    <text evidence="7">The sequence shown here is derived from an EMBL/GenBank/DDBJ whole genome shotgun (WGS) entry which is preliminary data.</text>
</comment>
<gene>
    <name evidence="7" type="ORF">V7S43_017951</name>
</gene>
<feature type="region of interest" description="Disordered" evidence="5">
    <location>
        <begin position="73"/>
        <end position="119"/>
    </location>
</feature>
<dbReference type="PROSITE" id="PS50178">
    <property type="entry name" value="ZF_FYVE"/>
    <property type="match status" value="1"/>
</dbReference>
<dbReference type="GO" id="GO:0008270">
    <property type="term" value="F:zinc ion binding"/>
    <property type="evidence" value="ECO:0007669"/>
    <property type="project" value="UniProtKB-KW"/>
</dbReference>
<dbReference type="InterPro" id="IPR017455">
    <property type="entry name" value="Znf_FYVE-rel"/>
</dbReference>
<dbReference type="PANTHER" id="PTHR13510">
    <property type="entry name" value="FYVE-FINGER-CONTAINING RAB5 EFFECTOR PROTEIN RABENOSYN-5-RELATED"/>
    <property type="match status" value="1"/>
</dbReference>